<dbReference type="Gene3D" id="3.10.105.10">
    <property type="entry name" value="Dipeptide-binding Protein, Domain 3"/>
    <property type="match status" value="1"/>
</dbReference>
<dbReference type="EMBL" id="RCUW01000001">
    <property type="protein sequence ID" value="RLP71004.1"/>
    <property type="molecule type" value="Genomic_DNA"/>
</dbReference>
<dbReference type="GO" id="GO:0043190">
    <property type="term" value="C:ATP-binding cassette (ABC) transporter complex"/>
    <property type="evidence" value="ECO:0007669"/>
    <property type="project" value="InterPro"/>
</dbReference>
<evidence type="ECO:0000256" key="1">
    <source>
        <dbReference type="ARBA" id="ARBA00005695"/>
    </source>
</evidence>
<evidence type="ECO:0000259" key="4">
    <source>
        <dbReference type="Pfam" id="PF00496"/>
    </source>
</evidence>
<evidence type="ECO:0000313" key="6">
    <source>
        <dbReference type="Proteomes" id="UP000275395"/>
    </source>
</evidence>
<evidence type="ECO:0000313" key="5">
    <source>
        <dbReference type="EMBL" id="RLP71004.1"/>
    </source>
</evidence>
<sequence>MCPLRVEVLRRDDAPCRGHCHRGRALSYGSRVNAFSPGRRTRRLIPSILALAVTGSLLTACTASTDASSTASVEDPTVIVALPTEPTVFDPNRQYSYDTFRIDRHIYETLITEDLSTPAEDGTPELVPGLAESWDVSDDGRTFTFHLREGVTFSDGTPFDAEALDVNVRRFTDPDFEYFDEESQARMSGVFATLESTEVVDDHTFSYTFTDPFLAFPRYVAQGNYVQGVFSPAALEEYGNDGLADHPVGTGPYTFVERKANDHTTLERNDDYWGDAPVAEKLIFRTITDESARASALRTGDVDIIANPPADAIDELAQSGYGTPDNLGAANIDFYAFNWANEAVQDVRVRQAIIKAIDRQGLVDTVYSGHAAVARNIYPLSNEAFDEGQTDADFDPDGARALLEEAGYEDGELSLAISTYVPKTAEYIQSNLEDVGIDVEVRTSDWLTFSQNIADPGDDVALQPMSWGLLTADWLRVAYSGYVTRIGDGGQYIDAAVPEAIDAAAANADQDSYVQSFQEANQLAIDEALWVPLASPSVGWAYSDRVTGFVSPGQNWVDLTTVGLSE</sequence>
<comment type="caution">
    <text evidence="5">The sequence shown here is derived from an EMBL/GenBank/DDBJ whole genome shotgun (WGS) entry which is preliminary data.</text>
</comment>
<dbReference type="Gene3D" id="3.40.190.10">
    <property type="entry name" value="Periplasmic binding protein-like II"/>
    <property type="match status" value="1"/>
</dbReference>
<dbReference type="GO" id="GO:0042597">
    <property type="term" value="C:periplasmic space"/>
    <property type="evidence" value="ECO:0007669"/>
    <property type="project" value="UniProtKB-ARBA"/>
</dbReference>
<dbReference type="InterPro" id="IPR039424">
    <property type="entry name" value="SBP_5"/>
</dbReference>
<proteinExistence type="inferred from homology"/>
<dbReference type="GO" id="GO:1904680">
    <property type="term" value="F:peptide transmembrane transporter activity"/>
    <property type="evidence" value="ECO:0007669"/>
    <property type="project" value="TreeGrafter"/>
</dbReference>
<dbReference type="Pfam" id="PF00496">
    <property type="entry name" value="SBP_bac_5"/>
    <property type="match status" value="1"/>
</dbReference>
<accession>A0A3L6ZSZ3</accession>
<dbReference type="PIRSF" id="PIRSF002741">
    <property type="entry name" value="MppA"/>
    <property type="match status" value="1"/>
</dbReference>
<dbReference type="AlphaFoldDB" id="A0A3L6ZSZ3"/>
<comment type="similarity">
    <text evidence="1">Belongs to the bacterial solute-binding protein 5 family.</text>
</comment>
<keyword evidence="2" id="KW-0813">Transport</keyword>
<dbReference type="InterPro" id="IPR000914">
    <property type="entry name" value="SBP_5_dom"/>
</dbReference>
<reference evidence="5 6" key="1">
    <citation type="submission" date="2018-10" db="EMBL/GenBank/DDBJ databases">
        <authorList>
            <person name="Li J."/>
        </authorList>
    </citation>
    <scope>NUCLEOTIDE SEQUENCE [LARGE SCALE GENOMIC DNA]</scope>
    <source>
        <strain evidence="5 6">JCM 30549</strain>
    </source>
</reference>
<evidence type="ECO:0000256" key="3">
    <source>
        <dbReference type="ARBA" id="ARBA00022729"/>
    </source>
</evidence>
<keyword evidence="3" id="KW-0732">Signal</keyword>
<dbReference type="PANTHER" id="PTHR30290:SF9">
    <property type="entry name" value="OLIGOPEPTIDE-BINDING PROTEIN APPA"/>
    <property type="match status" value="1"/>
</dbReference>
<dbReference type="GO" id="GO:0015833">
    <property type="term" value="P:peptide transport"/>
    <property type="evidence" value="ECO:0007669"/>
    <property type="project" value="TreeGrafter"/>
</dbReference>
<dbReference type="Proteomes" id="UP000275395">
    <property type="component" value="Unassembled WGS sequence"/>
</dbReference>
<dbReference type="SUPFAM" id="SSF53850">
    <property type="entry name" value="Periplasmic binding protein-like II"/>
    <property type="match status" value="1"/>
</dbReference>
<dbReference type="Gene3D" id="3.90.76.10">
    <property type="entry name" value="Dipeptide-binding Protein, Domain 1"/>
    <property type="match status" value="1"/>
</dbReference>
<protein>
    <submittedName>
        <fullName evidence="5">ABC transporter substrate-binding protein</fullName>
    </submittedName>
</protein>
<organism evidence="5 6">
    <name type="scientific">Mycetocola reblochoni</name>
    <dbReference type="NCBI Taxonomy" id="331618"/>
    <lineage>
        <taxon>Bacteria</taxon>
        <taxon>Bacillati</taxon>
        <taxon>Actinomycetota</taxon>
        <taxon>Actinomycetes</taxon>
        <taxon>Micrococcales</taxon>
        <taxon>Microbacteriaceae</taxon>
        <taxon>Mycetocola</taxon>
    </lineage>
</organism>
<evidence type="ECO:0000256" key="2">
    <source>
        <dbReference type="ARBA" id="ARBA00022448"/>
    </source>
</evidence>
<name>A0A3L6ZSZ3_9MICO</name>
<dbReference type="InterPro" id="IPR030678">
    <property type="entry name" value="Peptide/Ni-bd"/>
</dbReference>
<feature type="domain" description="Solute-binding protein family 5" evidence="4">
    <location>
        <begin position="125"/>
        <end position="463"/>
    </location>
</feature>
<dbReference type="PANTHER" id="PTHR30290">
    <property type="entry name" value="PERIPLASMIC BINDING COMPONENT OF ABC TRANSPORTER"/>
    <property type="match status" value="1"/>
</dbReference>
<gene>
    <name evidence="5" type="ORF">D9V30_00835</name>
</gene>